<evidence type="ECO:0000313" key="3">
    <source>
        <dbReference type="Proteomes" id="UP001151760"/>
    </source>
</evidence>
<proteinExistence type="predicted"/>
<dbReference type="Pfam" id="PF13960">
    <property type="entry name" value="DUF4218"/>
    <property type="match status" value="1"/>
</dbReference>
<comment type="caution">
    <text evidence="2">The sequence shown here is derived from an EMBL/GenBank/DDBJ whole genome shotgun (WGS) entry which is preliminary data.</text>
</comment>
<evidence type="ECO:0000313" key="2">
    <source>
        <dbReference type="EMBL" id="GJT83674.1"/>
    </source>
</evidence>
<dbReference type="PANTHER" id="PTHR48258">
    <property type="entry name" value="DUF4218 DOMAIN-CONTAINING PROTEIN-RELATED"/>
    <property type="match status" value="1"/>
</dbReference>
<reference evidence="2" key="1">
    <citation type="journal article" date="2022" name="Int. J. Mol. Sci.">
        <title>Draft Genome of Tanacetum Coccineum: Genomic Comparison of Closely Related Tanacetum-Family Plants.</title>
        <authorList>
            <person name="Yamashiro T."/>
            <person name="Shiraishi A."/>
            <person name="Nakayama K."/>
            <person name="Satake H."/>
        </authorList>
    </citation>
    <scope>NUCLEOTIDE SEQUENCE</scope>
</reference>
<organism evidence="2 3">
    <name type="scientific">Tanacetum coccineum</name>
    <dbReference type="NCBI Taxonomy" id="301880"/>
    <lineage>
        <taxon>Eukaryota</taxon>
        <taxon>Viridiplantae</taxon>
        <taxon>Streptophyta</taxon>
        <taxon>Embryophyta</taxon>
        <taxon>Tracheophyta</taxon>
        <taxon>Spermatophyta</taxon>
        <taxon>Magnoliopsida</taxon>
        <taxon>eudicotyledons</taxon>
        <taxon>Gunneridae</taxon>
        <taxon>Pentapetalae</taxon>
        <taxon>asterids</taxon>
        <taxon>campanulids</taxon>
        <taxon>Asterales</taxon>
        <taxon>Asteraceae</taxon>
        <taxon>Asteroideae</taxon>
        <taxon>Anthemideae</taxon>
        <taxon>Anthemidinae</taxon>
        <taxon>Tanacetum</taxon>
    </lineage>
</organism>
<sequence>MDVKGKTKDNVKSRQDMKVYCKRPNLNLFEQEGKTLKPKAQYAFSRSQVKIICEWIKQLKFPDGYASNISRCVNLDECKLYGLKSHDCHVFMQRLIPIAFREMLPKSIWDALTELSHFFRDICSTVLHIKHIETLEKNIVETLCKLEKIFPPGFFDSMEHLPIHLAYEARVGGPVQYRWMYPFER</sequence>
<reference evidence="2" key="2">
    <citation type="submission" date="2022-01" db="EMBL/GenBank/DDBJ databases">
        <authorList>
            <person name="Yamashiro T."/>
            <person name="Shiraishi A."/>
            <person name="Satake H."/>
            <person name="Nakayama K."/>
        </authorList>
    </citation>
    <scope>NUCLEOTIDE SEQUENCE</scope>
</reference>
<feature type="domain" description="DUF4218" evidence="1">
    <location>
        <begin position="122"/>
        <end position="185"/>
    </location>
</feature>
<dbReference type="Proteomes" id="UP001151760">
    <property type="component" value="Unassembled WGS sequence"/>
</dbReference>
<evidence type="ECO:0000259" key="1">
    <source>
        <dbReference type="Pfam" id="PF13960"/>
    </source>
</evidence>
<dbReference type="InterPro" id="IPR025452">
    <property type="entry name" value="DUF4218"/>
</dbReference>
<keyword evidence="3" id="KW-1185">Reference proteome</keyword>
<gene>
    <name evidence="2" type="ORF">Tco_1058016</name>
</gene>
<protein>
    <submittedName>
        <fullName evidence="2">Transposase tnp2</fullName>
    </submittedName>
</protein>
<accession>A0ABQ5H7R5</accession>
<dbReference type="PANTHER" id="PTHR48258:SF3">
    <property type="entry name" value="FK506-BINDING PROTEIN 4-LIKE ISOFORM X1"/>
    <property type="match status" value="1"/>
</dbReference>
<name>A0ABQ5H7R5_9ASTR</name>
<dbReference type="EMBL" id="BQNB010019283">
    <property type="protein sequence ID" value="GJT83674.1"/>
    <property type="molecule type" value="Genomic_DNA"/>
</dbReference>